<feature type="region of interest" description="Disordered" evidence="1">
    <location>
        <begin position="1"/>
        <end position="56"/>
    </location>
</feature>
<sequence length="56" mass="6016">MEEKKNEQHTTGPKGASAKKEAAGEKKAYITGGKNRATRPEQGPDIPPEERTVGIP</sequence>
<evidence type="ECO:0000313" key="3">
    <source>
        <dbReference type="Proteomes" id="UP000182491"/>
    </source>
</evidence>
<dbReference type="RefSeq" id="WP_157578078.1">
    <property type="nucleotide sequence ID" value="NZ_BMXC01000001.1"/>
</dbReference>
<dbReference type="EMBL" id="FPCA01000001">
    <property type="protein sequence ID" value="SFU38813.1"/>
    <property type="molecule type" value="Genomic_DNA"/>
</dbReference>
<keyword evidence="3" id="KW-1185">Reference proteome</keyword>
<organism evidence="2 3">
    <name type="scientific">Pontibacter akesuensis</name>
    <dbReference type="NCBI Taxonomy" id="388950"/>
    <lineage>
        <taxon>Bacteria</taxon>
        <taxon>Pseudomonadati</taxon>
        <taxon>Bacteroidota</taxon>
        <taxon>Cytophagia</taxon>
        <taxon>Cytophagales</taxon>
        <taxon>Hymenobacteraceae</taxon>
        <taxon>Pontibacter</taxon>
    </lineage>
</organism>
<proteinExistence type="predicted"/>
<reference evidence="3" key="1">
    <citation type="submission" date="2016-10" db="EMBL/GenBank/DDBJ databases">
        <authorList>
            <person name="Varghese N."/>
        </authorList>
    </citation>
    <scope>NUCLEOTIDE SEQUENCE [LARGE SCALE GENOMIC DNA]</scope>
    <source>
        <strain evidence="3">DSM 18820</strain>
    </source>
</reference>
<accession>A0A1I7FRK9</accession>
<evidence type="ECO:0000313" key="2">
    <source>
        <dbReference type="EMBL" id="SFU38813.1"/>
    </source>
</evidence>
<name>A0A1I7FRK9_9BACT</name>
<gene>
    <name evidence="2" type="ORF">SAMN04487941_0417</name>
</gene>
<feature type="compositionally biased region" description="Basic and acidic residues" evidence="1">
    <location>
        <begin position="18"/>
        <end position="28"/>
    </location>
</feature>
<evidence type="ECO:0000256" key="1">
    <source>
        <dbReference type="SAM" id="MobiDB-lite"/>
    </source>
</evidence>
<protein>
    <submittedName>
        <fullName evidence="2">Uncharacterized protein</fullName>
    </submittedName>
</protein>
<dbReference type="AlphaFoldDB" id="A0A1I7FRK9"/>
<dbReference type="Proteomes" id="UP000182491">
    <property type="component" value="Unassembled WGS sequence"/>
</dbReference>